<dbReference type="GO" id="GO:0000398">
    <property type="term" value="P:mRNA splicing, via spliceosome"/>
    <property type="evidence" value="ECO:0007669"/>
    <property type="project" value="TreeGrafter"/>
</dbReference>
<evidence type="ECO:0000313" key="2">
    <source>
        <dbReference type="EMBL" id="EKC17759.1"/>
    </source>
</evidence>
<dbReference type="AlphaFoldDB" id="K1PFW4"/>
<dbReference type="Gene3D" id="3.40.50.300">
    <property type="entry name" value="P-loop containing nucleotide triphosphate hydrolases"/>
    <property type="match status" value="1"/>
</dbReference>
<dbReference type="InterPro" id="IPR000795">
    <property type="entry name" value="T_Tr_GTP-bd_dom"/>
</dbReference>
<dbReference type="InterPro" id="IPR027417">
    <property type="entry name" value="P-loop_NTPase"/>
</dbReference>
<dbReference type="GO" id="GO:0005829">
    <property type="term" value="C:cytosol"/>
    <property type="evidence" value="ECO:0007669"/>
    <property type="project" value="TreeGrafter"/>
</dbReference>
<dbReference type="Gene3D" id="3.90.1430.10">
    <property type="entry name" value="Yeast translation eEF2 (G' domain)"/>
    <property type="match status" value="1"/>
</dbReference>
<sequence>MWAPGIAFSNRPHENLVANGHVNFSDEVTAAFRISDGVVIFIDAAEGIMLNTERLLKHAVQEKLPVTICLNKIDRLMLELKLPPTDAYYKLRHTLEEVNSLLRRKFTKKPPSSSSQRSFVEFVLEPMYKIFAQVVGDVDECLPRLCDELGISLTKEERKLNIRPLLRLVCNRFFGDFTGFVDMCVNFIKSPVDNAQTKIENIYTGGSDSDLVEHMCQCDPDVSSVRLYLWISTYM</sequence>
<evidence type="ECO:0000259" key="1">
    <source>
        <dbReference type="Pfam" id="PF00009"/>
    </source>
</evidence>
<protein>
    <recommendedName>
        <fullName evidence="1">Tr-type G domain-containing protein</fullName>
    </recommendedName>
</protein>
<dbReference type="SUPFAM" id="SSF52540">
    <property type="entry name" value="P-loop containing nucleoside triphosphate hydrolases"/>
    <property type="match status" value="1"/>
</dbReference>
<accession>K1PFW4</accession>
<dbReference type="PANTHER" id="PTHR42908">
    <property type="entry name" value="TRANSLATION ELONGATION FACTOR-RELATED"/>
    <property type="match status" value="1"/>
</dbReference>
<dbReference type="HOGENOM" id="CLU_1181192_0_0_1"/>
<gene>
    <name evidence="2" type="ORF">CGI_10000242</name>
</gene>
<dbReference type="EMBL" id="JH821899">
    <property type="protein sequence ID" value="EKC17759.1"/>
    <property type="molecule type" value="Genomic_DNA"/>
</dbReference>
<dbReference type="PANTHER" id="PTHR42908:SF6">
    <property type="entry name" value="116 KDA U5 SMALL NUCLEAR RIBONUCLEOPROTEIN COMPONENT"/>
    <property type="match status" value="1"/>
</dbReference>
<name>K1PFW4_MAGGI</name>
<dbReference type="InParanoid" id="K1PFW4"/>
<dbReference type="GO" id="GO:0003924">
    <property type="term" value="F:GTPase activity"/>
    <property type="evidence" value="ECO:0007669"/>
    <property type="project" value="InterPro"/>
</dbReference>
<proteinExistence type="predicted"/>
<dbReference type="GO" id="GO:0071007">
    <property type="term" value="C:U2-type catalytic step 2 spliceosome"/>
    <property type="evidence" value="ECO:0007669"/>
    <property type="project" value="TreeGrafter"/>
</dbReference>
<dbReference type="GO" id="GO:0046540">
    <property type="term" value="C:U4/U6 x U5 tri-snRNP complex"/>
    <property type="evidence" value="ECO:0007669"/>
    <property type="project" value="TreeGrafter"/>
</dbReference>
<dbReference type="GO" id="GO:0030623">
    <property type="term" value="F:U5 snRNA binding"/>
    <property type="evidence" value="ECO:0007669"/>
    <property type="project" value="TreeGrafter"/>
</dbReference>
<dbReference type="GO" id="GO:0005525">
    <property type="term" value="F:GTP binding"/>
    <property type="evidence" value="ECO:0007669"/>
    <property type="project" value="InterPro"/>
</dbReference>
<dbReference type="Pfam" id="PF00009">
    <property type="entry name" value="GTP_EFTU"/>
    <property type="match status" value="1"/>
</dbReference>
<reference evidence="2" key="1">
    <citation type="journal article" date="2012" name="Nature">
        <title>The oyster genome reveals stress adaptation and complexity of shell formation.</title>
        <authorList>
            <person name="Zhang G."/>
            <person name="Fang X."/>
            <person name="Guo X."/>
            <person name="Li L."/>
            <person name="Luo R."/>
            <person name="Xu F."/>
            <person name="Yang P."/>
            <person name="Zhang L."/>
            <person name="Wang X."/>
            <person name="Qi H."/>
            <person name="Xiong Z."/>
            <person name="Que H."/>
            <person name="Xie Y."/>
            <person name="Holland P.W."/>
            <person name="Paps J."/>
            <person name="Zhu Y."/>
            <person name="Wu F."/>
            <person name="Chen Y."/>
            <person name="Wang J."/>
            <person name="Peng C."/>
            <person name="Meng J."/>
            <person name="Yang L."/>
            <person name="Liu J."/>
            <person name="Wen B."/>
            <person name="Zhang N."/>
            <person name="Huang Z."/>
            <person name="Zhu Q."/>
            <person name="Feng Y."/>
            <person name="Mount A."/>
            <person name="Hedgecock D."/>
            <person name="Xu Z."/>
            <person name="Liu Y."/>
            <person name="Domazet-Loso T."/>
            <person name="Du Y."/>
            <person name="Sun X."/>
            <person name="Zhang S."/>
            <person name="Liu B."/>
            <person name="Cheng P."/>
            <person name="Jiang X."/>
            <person name="Li J."/>
            <person name="Fan D."/>
            <person name="Wang W."/>
            <person name="Fu W."/>
            <person name="Wang T."/>
            <person name="Wang B."/>
            <person name="Zhang J."/>
            <person name="Peng Z."/>
            <person name="Li Y."/>
            <person name="Li N."/>
            <person name="Wang J."/>
            <person name="Chen M."/>
            <person name="He Y."/>
            <person name="Tan F."/>
            <person name="Song X."/>
            <person name="Zheng Q."/>
            <person name="Huang R."/>
            <person name="Yang H."/>
            <person name="Du X."/>
            <person name="Chen L."/>
            <person name="Yang M."/>
            <person name="Gaffney P.M."/>
            <person name="Wang S."/>
            <person name="Luo L."/>
            <person name="She Z."/>
            <person name="Ming Y."/>
            <person name="Huang W."/>
            <person name="Zhang S."/>
            <person name="Huang B."/>
            <person name="Zhang Y."/>
            <person name="Qu T."/>
            <person name="Ni P."/>
            <person name="Miao G."/>
            <person name="Wang J."/>
            <person name="Wang Q."/>
            <person name="Steinberg C.E."/>
            <person name="Wang H."/>
            <person name="Li N."/>
            <person name="Qian L."/>
            <person name="Zhang G."/>
            <person name="Li Y."/>
            <person name="Yang H."/>
            <person name="Liu X."/>
            <person name="Wang J."/>
            <person name="Yin Y."/>
            <person name="Wang J."/>
        </authorList>
    </citation>
    <scope>NUCLEOTIDE SEQUENCE [LARGE SCALE GENOMIC DNA]</scope>
    <source>
        <strain evidence="2">05x7-T-G4-1.051#20</strain>
    </source>
</reference>
<feature type="domain" description="Tr-type G" evidence="1">
    <location>
        <begin position="19"/>
        <end position="107"/>
    </location>
</feature>
<organism evidence="2">
    <name type="scientific">Magallana gigas</name>
    <name type="common">Pacific oyster</name>
    <name type="synonym">Crassostrea gigas</name>
    <dbReference type="NCBI Taxonomy" id="29159"/>
    <lineage>
        <taxon>Eukaryota</taxon>
        <taxon>Metazoa</taxon>
        <taxon>Spiralia</taxon>
        <taxon>Lophotrochozoa</taxon>
        <taxon>Mollusca</taxon>
        <taxon>Bivalvia</taxon>
        <taxon>Autobranchia</taxon>
        <taxon>Pteriomorphia</taxon>
        <taxon>Ostreida</taxon>
        <taxon>Ostreoidea</taxon>
        <taxon>Ostreidae</taxon>
        <taxon>Magallana</taxon>
    </lineage>
</organism>